<feature type="domain" description="Aminotransferase class V" evidence="2">
    <location>
        <begin position="24"/>
        <end position="379"/>
    </location>
</feature>
<dbReference type="OrthoDB" id="9804366at2"/>
<proteinExistence type="predicted"/>
<name>B9XBW2_PEDPL</name>
<evidence type="ECO:0000313" key="4">
    <source>
        <dbReference type="Proteomes" id="UP000003688"/>
    </source>
</evidence>
<comment type="caution">
    <text evidence="3">The sequence shown here is derived from an EMBL/GenBank/DDBJ whole genome shotgun (WGS) entry which is preliminary data.</text>
</comment>
<dbReference type="GO" id="GO:0008483">
    <property type="term" value="F:transaminase activity"/>
    <property type="evidence" value="ECO:0007669"/>
    <property type="project" value="UniProtKB-KW"/>
</dbReference>
<dbReference type="RefSeq" id="WP_007413310.1">
    <property type="nucleotide sequence ID" value="NZ_ABOX02000004.1"/>
</dbReference>
<organism evidence="3 4">
    <name type="scientific">Pedosphaera parvula (strain Ellin514)</name>
    <dbReference type="NCBI Taxonomy" id="320771"/>
    <lineage>
        <taxon>Bacteria</taxon>
        <taxon>Pseudomonadati</taxon>
        <taxon>Verrucomicrobiota</taxon>
        <taxon>Pedosphaerae</taxon>
        <taxon>Pedosphaerales</taxon>
        <taxon>Pedosphaeraceae</taxon>
        <taxon>Pedosphaera</taxon>
    </lineage>
</organism>
<gene>
    <name evidence="3" type="ORF">Cflav_PD5065</name>
</gene>
<dbReference type="Gene3D" id="3.90.1150.10">
    <property type="entry name" value="Aspartate Aminotransferase, domain 1"/>
    <property type="match status" value="1"/>
</dbReference>
<evidence type="ECO:0000313" key="3">
    <source>
        <dbReference type="EMBL" id="EEF62430.1"/>
    </source>
</evidence>
<dbReference type="Pfam" id="PF00266">
    <property type="entry name" value="Aminotran_5"/>
    <property type="match status" value="1"/>
</dbReference>
<dbReference type="InterPro" id="IPR000192">
    <property type="entry name" value="Aminotrans_V_dom"/>
</dbReference>
<dbReference type="AlphaFoldDB" id="B9XBW2"/>
<dbReference type="Gene3D" id="3.40.640.10">
    <property type="entry name" value="Type I PLP-dependent aspartate aminotransferase-like (Major domain)"/>
    <property type="match status" value="1"/>
</dbReference>
<keyword evidence="3" id="KW-0808">Transferase</keyword>
<keyword evidence="3" id="KW-0032">Aminotransferase</keyword>
<dbReference type="PANTHER" id="PTHR43586">
    <property type="entry name" value="CYSTEINE DESULFURASE"/>
    <property type="match status" value="1"/>
</dbReference>
<keyword evidence="4" id="KW-1185">Reference proteome</keyword>
<dbReference type="STRING" id="320771.Cflav_PD5065"/>
<dbReference type="EMBL" id="ABOX02000004">
    <property type="protein sequence ID" value="EEF62430.1"/>
    <property type="molecule type" value="Genomic_DNA"/>
</dbReference>
<dbReference type="InterPro" id="IPR015424">
    <property type="entry name" value="PyrdxlP-dep_Trfase"/>
</dbReference>
<protein>
    <submittedName>
        <fullName evidence="3">Aminotransferase class V</fullName>
    </submittedName>
</protein>
<dbReference type="InterPro" id="IPR015421">
    <property type="entry name" value="PyrdxlP-dep_Trfase_major"/>
</dbReference>
<dbReference type="Proteomes" id="UP000003688">
    <property type="component" value="Unassembled WGS sequence"/>
</dbReference>
<accession>B9XBW2</accession>
<dbReference type="InterPro" id="IPR015422">
    <property type="entry name" value="PyrdxlP-dep_Trfase_small"/>
</dbReference>
<evidence type="ECO:0000259" key="2">
    <source>
        <dbReference type="Pfam" id="PF00266"/>
    </source>
</evidence>
<sequence>MTLSELLSNEELRQHEFPVAREKIFLAHAGDCPLPRRVAEAVAKYAQQCTLGDQETFVYPQIVETGRQLASRLMNSRPEEVAFVGPTSLALSFIAGGLKFKRHDNILVYFDDYPSNVYPWMALANKGVQVRLINVRELGVIRPIDVLGQVDEQTRLVALASCHFVAGYRIDYQAIGKALHDRGILFCLDAIQTLGAFPTTVEHVDFLAADAHKWLLGPCAAGLMYVRQSLQEKLDPHVYGWNNVRCPNYVAQEQIVYRQNAQRFEVGSHNFFGLVGLHAAMELILEIGVENIAAELLRKRAWLVPALEAKGYKVLQANAGTVNASGIVTFHRPGTDLPALHQKLETANIVTSLRADRAGQRYIRLSPHFYNTDAELHRLLELL</sequence>
<evidence type="ECO:0000256" key="1">
    <source>
        <dbReference type="ARBA" id="ARBA00022898"/>
    </source>
</evidence>
<dbReference type="PANTHER" id="PTHR43586:SF15">
    <property type="entry name" value="BLR3095 PROTEIN"/>
    <property type="match status" value="1"/>
</dbReference>
<dbReference type="SUPFAM" id="SSF53383">
    <property type="entry name" value="PLP-dependent transferases"/>
    <property type="match status" value="1"/>
</dbReference>
<reference evidence="3 4" key="1">
    <citation type="journal article" date="2011" name="J. Bacteriol.">
        <title>Genome sequence of 'Pedosphaera parvula' Ellin514, an aerobic Verrucomicrobial isolate from pasture soil.</title>
        <authorList>
            <person name="Kant R."/>
            <person name="van Passel M.W."/>
            <person name="Sangwan P."/>
            <person name="Palva A."/>
            <person name="Lucas S."/>
            <person name="Copeland A."/>
            <person name="Lapidus A."/>
            <person name="Glavina Del Rio T."/>
            <person name="Dalin E."/>
            <person name="Tice H."/>
            <person name="Bruce D."/>
            <person name="Goodwin L."/>
            <person name="Pitluck S."/>
            <person name="Chertkov O."/>
            <person name="Larimer F.W."/>
            <person name="Land M.L."/>
            <person name="Hauser L."/>
            <person name="Brettin T.S."/>
            <person name="Detter J.C."/>
            <person name="Han S."/>
            <person name="de Vos W.M."/>
            <person name="Janssen P.H."/>
            <person name="Smidt H."/>
        </authorList>
    </citation>
    <scope>NUCLEOTIDE SEQUENCE [LARGE SCALE GENOMIC DNA]</scope>
    <source>
        <strain evidence="3 4">Ellin514</strain>
    </source>
</reference>
<keyword evidence="1" id="KW-0663">Pyridoxal phosphate</keyword>